<dbReference type="Pfam" id="PF05175">
    <property type="entry name" value="MTS"/>
    <property type="match status" value="1"/>
</dbReference>
<dbReference type="GO" id="GO:0003676">
    <property type="term" value="F:nucleic acid binding"/>
    <property type="evidence" value="ECO:0007669"/>
    <property type="project" value="InterPro"/>
</dbReference>
<sequence>MLLRPPGVYRADGDTTLLIDVLRAGGYAAGRRVLDLGTGTGALALAAARAGAASVTAVDLSLRSVAAAWFNAQVSRTPVTVRWGDLFGPVRGERFDLLLANPPYVPAEAVAPPRHRITRCWDAGPDGRLLLDRICAGAADMLTDDGVALIVHSTVCDEDTTVAALQATGMKSQVVARTTIPFGPVMRARAGLLAARGLVQPDQRDEEIVVVEARHRA</sequence>
<dbReference type="InterPro" id="IPR029063">
    <property type="entry name" value="SAM-dependent_MTases_sf"/>
</dbReference>
<dbReference type="Proteomes" id="UP000321328">
    <property type="component" value="Unassembled WGS sequence"/>
</dbReference>
<evidence type="ECO:0000256" key="1">
    <source>
        <dbReference type="ARBA" id="ARBA00006149"/>
    </source>
</evidence>
<dbReference type="InterPro" id="IPR004557">
    <property type="entry name" value="PrmC-related"/>
</dbReference>
<evidence type="ECO:0000313" key="6">
    <source>
        <dbReference type="EMBL" id="GEL16935.1"/>
    </source>
</evidence>
<dbReference type="GO" id="GO:0035657">
    <property type="term" value="C:eRF1 methyltransferase complex"/>
    <property type="evidence" value="ECO:0007669"/>
    <property type="project" value="TreeGrafter"/>
</dbReference>
<dbReference type="SUPFAM" id="SSF53335">
    <property type="entry name" value="S-adenosyl-L-methionine-dependent methyltransferases"/>
    <property type="match status" value="1"/>
</dbReference>
<dbReference type="PANTHER" id="PTHR45875">
    <property type="entry name" value="METHYLTRANSFERASE N6AMT1"/>
    <property type="match status" value="1"/>
</dbReference>
<evidence type="ECO:0000256" key="3">
    <source>
        <dbReference type="ARBA" id="ARBA00022679"/>
    </source>
</evidence>
<evidence type="ECO:0000259" key="5">
    <source>
        <dbReference type="Pfam" id="PF05175"/>
    </source>
</evidence>
<dbReference type="GO" id="GO:0032259">
    <property type="term" value="P:methylation"/>
    <property type="evidence" value="ECO:0007669"/>
    <property type="project" value="UniProtKB-KW"/>
</dbReference>
<dbReference type="EMBL" id="BJVI01000005">
    <property type="protein sequence ID" value="GEL16935.1"/>
    <property type="molecule type" value="Genomic_DNA"/>
</dbReference>
<accession>A0A511CWI5</accession>
<gene>
    <name evidence="6" type="ORF">PA7_07720</name>
</gene>
<dbReference type="GO" id="GO:0008757">
    <property type="term" value="F:S-adenosylmethionine-dependent methyltransferase activity"/>
    <property type="evidence" value="ECO:0007669"/>
    <property type="project" value="TreeGrafter"/>
</dbReference>
<dbReference type="NCBIfam" id="TIGR00537">
    <property type="entry name" value="hemK_rel_arch"/>
    <property type="match status" value="1"/>
</dbReference>
<keyword evidence="2 6" id="KW-0489">Methyltransferase</keyword>
<keyword evidence="7" id="KW-1185">Reference proteome</keyword>
<dbReference type="Gene3D" id="3.40.50.150">
    <property type="entry name" value="Vaccinia Virus protein VP39"/>
    <property type="match status" value="1"/>
</dbReference>
<evidence type="ECO:0000313" key="7">
    <source>
        <dbReference type="Proteomes" id="UP000321328"/>
    </source>
</evidence>
<dbReference type="AlphaFoldDB" id="A0A511CWI5"/>
<comment type="caution">
    <text evidence="6">The sequence shown here is derived from an EMBL/GenBank/DDBJ whole genome shotgun (WGS) entry which is preliminary data.</text>
</comment>
<dbReference type="GO" id="GO:0008170">
    <property type="term" value="F:N-methyltransferase activity"/>
    <property type="evidence" value="ECO:0007669"/>
    <property type="project" value="UniProtKB-ARBA"/>
</dbReference>
<keyword evidence="3 6" id="KW-0808">Transferase</keyword>
<dbReference type="RefSeq" id="WP_211223865.1">
    <property type="nucleotide sequence ID" value="NZ_AUII01000005.1"/>
</dbReference>
<dbReference type="PANTHER" id="PTHR45875:SF1">
    <property type="entry name" value="METHYLTRANSFERASE N6AMT1"/>
    <property type="match status" value="1"/>
</dbReference>
<proteinExistence type="inferred from homology"/>
<feature type="domain" description="Methyltransferase small" evidence="5">
    <location>
        <begin position="10"/>
        <end position="108"/>
    </location>
</feature>
<keyword evidence="4" id="KW-0949">S-adenosyl-L-methionine</keyword>
<dbReference type="STRING" id="1123024.GCA_000423625_01514"/>
<organism evidence="6 7">
    <name type="scientific">Pseudonocardia asaccharolytica DSM 44247 = NBRC 16224</name>
    <dbReference type="NCBI Taxonomy" id="1123024"/>
    <lineage>
        <taxon>Bacteria</taxon>
        <taxon>Bacillati</taxon>
        <taxon>Actinomycetota</taxon>
        <taxon>Actinomycetes</taxon>
        <taxon>Pseudonocardiales</taxon>
        <taxon>Pseudonocardiaceae</taxon>
        <taxon>Pseudonocardia</taxon>
    </lineage>
</organism>
<evidence type="ECO:0000256" key="4">
    <source>
        <dbReference type="ARBA" id="ARBA00022691"/>
    </source>
</evidence>
<dbReference type="PROSITE" id="PS00092">
    <property type="entry name" value="N6_MTASE"/>
    <property type="match status" value="1"/>
</dbReference>
<dbReference type="InterPro" id="IPR002052">
    <property type="entry name" value="DNA_methylase_N6_adenine_CS"/>
</dbReference>
<comment type="similarity">
    <text evidence="1">Belongs to the eukaryotic/archaeal PrmC-related family.</text>
</comment>
<dbReference type="InterPro" id="IPR007848">
    <property type="entry name" value="Small_mtfrase_dom"/>
</dbReference>
<dbReference type="GO" id="GO:0008276">
    <property type="term" value="F:protein methyltransferase activity"/>
    <property type="evidence" value="ECO:0007669"/>
    <property type="project" value="TreeGrafter"/>
</dbReference>
<dbReference type="InterPro" id="IPR052190">
    <property type="entry name" value="Euk-Arch_PrmC-MTase"/>
</dbReference>
<protein>
    <submittedName>
        <fullName evidence="6">Methyltransferase</fullName>
    </submittedName>
</protein>
<evidence type="ECO:0000256" key="2">
    <source>
        <dbReference type="ARBA" id="ARBA00022603"/>
    </source>
</evidence>
<reference evidence="6 7" key="1">
    <citation type="submission" date="2019-07" db="EMBL/GenBank/DDBJ databases">
        <title>Whole genome shotgun sequence of Pseudonocardia asaccharolytica NBRC 16224.</title>
        <authorList>
            <person name="Hosoyama A."/>
            <person name="Uohara A."/>
            <person name="Ohji S."/>
            <person name="Ichikawa N."/>
        </authorList>
    </citation>
    <scope>NUCLEOTIDE SEQUENCE [LARGE SCALE GENOMIC DNA]</scope>
    <source>
        <strain evidence="6 7">NBRC 16224</strain>
    </source>
</reference>
<name>A0A511CWI5_9PSEU</name>